<dbReference type="OrthoDB" id="6433824at2759"/>
<feature type="region of interest" description="Disordered" evidence="1">
    <location>
        <begin position="259"/>
        <end position="307"/>
    </location>
</feature>
<evidence type="ECO:0000256" key="1">
    <source>
        <dbReference type="SAM" id="MobiDB-lite"/>
    </source>
</evidence>
<organism evidence="2 3">
    <name type="scientific">Anabarilius grahami</name>
    <name type="common">Kanglang fish</name>
    <name type="synonym">Barilius grahami</name>
    <dbReference type="NCBI Taxonomy" id="495550"/>
    <lineage>
        <taxon>Eukaryota</taxon>
        <taxon>Metazoa</taxon>
        <taxon>Chordata</taxon>
        <taxon>Craniata</taxon>
        <taxon>Vertebrata</taxon>
        <taxon>Euteleostomi</taxon>
        <taxon>Actinopterygii</taxon>
        <taxon>Neopterygii</taxon>
        <taxon>Teleostei</taxon>
        <taxon>Ostariophysi</taxon>
        <taxon>Cypriniformes</taxon>
        <taxon>Xenocyprididae</taxon>
        <taxon>Xenocypridinae</taxon>
        <taxon>Xenocypridinae incertae sedis</taxon>
        <taxon>Anabarilius</taxon>
    </lineage>
</organism>
<evidence type="ECO:0000313" key="3">
    <source>
        <dbReference type="Proteomes" id="UP000281406"/>
    </source>
</evidence>
<name>A0A3N0YPX8_ANAGA</name>
<proteinExistence type="predicted"/>
<dbReference type="AlphaFoldDB" id="A0A3N0YPX8"/>
<feature type="region of interest" description="Disordered" evidence="1">
    <location>
        <begin position="365"/>
        <end position="396"/>
    </location>
</feature>
<comment type="caution">
    <text evidence="2">The sequence shown here is derived from an EMBL/GenBank/DDBJ whole genome shotgun (WGS) entry which is preliminary data.</text>
</comment>
<sequence>MRAELDEYPSCTEAELSSLYFRKLTSVLTVEKVTASHSWYGNDSIKILTESPLLGTEMELQLVEGTVVALENALKMWLHDQGGDREQLHLLLPPSLTAQGSTPHPANNRPSPVCLKCDMQERLLSPALLPSTPDLGVKTESMHDFQPPNKSLANPSAQSLRVVKYNPGSGSGSGSGVFSYYVLQSSGSLSLLLKPVLTRELMLPCSLPVSMEDPPLPALATVESSLEQLEKDPVFNPLCLDSNLYLHLRFRGLLTRSSQPFGAQGQGRGHRRGASRPPEGSTQRQGRQSQSRARATVAPLPSIPLNKMPRPSLNLSHSRPCAPALFFQDSYEEEDPLIIHRQYSLKGNTLYSAEQEFKAFNELQRAERGKDRKRSLCEAPRPRGTRFSVGGSGLEL</sequence>
<accession>A0A3N0YPX8</accession>
<feature type="compositionally biased region" description="Basic and acidic residues" evidence="1">
    <location>
        <begin position="365"/>
        <end position="376"/>
    </location>
</feature>
<dbReference type="EMBL" id="RJVU01035178">
    <property type="protein sequence ID" value="ROL47931.1"/>
    <property type="molecule type" value="Genomic_DNA"/>
</dbReference>
<dbReference type="GO" id="GO:0007283">
    <property type="term" value="P:spermatogenesis"/>
    <property type="evidence" value="ECO:0007669"/>
    <property type="project" value="InterPro"/>
</dbReference>
<protein>
    <submittedName>
        <fullName evidence="2">Meiosis 1 arrest protein</fullName>
    </submittedName>
</protein>
<feature type="compositionally biased region" description="Low complexity" evidence="1">
    <location>
        <begin position="280"/>
        <end position="296"/>
    </location>
</feature>
<dbReference type="InterPro" id="IPR033587">
    <property type="entry name" value="M1AP"/>
</dbReference>
<gene>
    <name evidence="2" type="ORF">DPX16_19584</name>
</gene>
<evidence type="ECO:0000313" key="2">
    <source>
        <dbReference type="EMBL" id="ROL47931.1"/>
    </source>
</evidence>
<dbReference type="PANTHER" id="PTHR28642">
    <property type="entry name" value="MEIOSIS 1 ARREST PROTEIN"/>
    <property type="match status" value="1"/>
</dbReference>
<dbReference type="PANTHER" id="PTHR28642:SF1">
    <property type="entry name" value="MEIOSIS 1 ARREST PROTEIN"/>
    <property type="match status" value="1"/>
</dbReference>
<dbReference type="Proteomes" id="UP000281406">
    <property type="component" value="Unassembled WGS sequence"/>
</dbReference>
<dbReference type="GO" id="GO:0051308">
    <property type="term" value="P:male meiosis chromosome separation"/>
    <property type="evidence" value="ECO:0007669"/>
    <property type="project" value="TreeGrafter"/>
</dbReference>
<reference evidence="2 3" key="1">
    <citation type="submission" date="2018-10" db="EMBL/GenBank/DDBJ databases">
        <title>Genome assembly for a Yunnan-Guizhou Plateau 3E fish, Anabarilius grahami (Regan), and its evolutionary and genetic applications.</title>
        <authorList>
            <person name="Jiang W."/>
        </authorList>
    </citation>
    <scope>NUCLEOTIDE SEQUENCE [LARGE SCALE GENOMIC DNA]</scope>
    <source>
        <strain evidence="2">AG-KIZ</strain>
        <tissue evidence="2">Muscle</tissue>
    </source>
</reference>
<dbReference type="GO" id="GO:0007127">
    <property type="term" value="P:meiosis I"/>
    <property type="evidence" value="ECO:0007669"/>
    <property type="project" value="InterPro"/>
</dbReference>
<keyword evidence="3" id="KW-1185">Reference proteome</keyword>